<dbReference type="EMBL" id="JMQA01000018">
    <property type="protein sequence ID" value="KFN10582.1"/>
    <property type="molecule type" value="Genomic_DNA"/>
</dbReference>
<dbReference type="RefSeq" id="WP_051985301.1">
    <property type="nucleotide sequence ID" value="NZ_BGML01000010.1"/>
</dbReference>
<gene>
    <name evidence="1" type="ORF">DJ90_1077</name>
    <name evidence="2" type="ORF">GNQ08_06590</name>
</gene>
<dbReference type="Proteomes" id="UP000442469">
    <property type="component" value="Unassembled WGS sequence"/>
</dbReference>
<dbReference type="AlphaFoldDB" id="A0A090ZJ19"/>
<keyword evidence="3" id="KW-1185">Reference proteome</keyword>
<dbReference type="EMBL" id="WNZZ01000003">
    <property type="protein sequence ID" value="MUG22094.1"/>
    <property type="molecule type" value="Genomic_DNA"/>
</dbReference>
<accession>A0A090ZJ19</accession>
<evidence type="ECO:0000313" key="2">
    <source>
        <dbReference type="EMBL" id="MUG22094.1"/>
    </source>
</evidence>
<protein>
    <submittedName>
        <fullName evidence="1">Uncharacterized protein</fullName>
    </submittedName>
</protein>
<organism evidence="1 3">
    <name type="scientific">Paenibacillus macerans</name>
    <name type="common">Bacillus macerans</name>
    <dbReference type="NCBI Taxonomy" id="44252"/>
    <lineage>
        <taxon>Bacteria</taxon>
        <taxon>Bacillati</taxon>
        <taxon>Bacillota</taxon>
        <taxon>Bacilli</taxon>
        <taxon>Bacillales</taxon>
        <taxon>Paenibacillaceae</taxon>
        <taxon>Paenibacillus</taxon>
    </lineage>
</organism>
<dbReference type="STRING" id="44252.DJ90_1077"/>
<sequence>MRQNIQVPFGYEPPAPSRKGTVIFYDSFMRIADEDLEFAAAEATRRAFAKLVLYPLHELTVKRMSNEQAGPFYQREDRLHAWKRERGAADVEVLVEGWEGKRKKYTPADAALRYLTEKYPAPYFLYMTPDMANRFAGFSSFEEWIVKLRLLLSDNLAVPHPKLEKYRHRWDVAGQTEAVPERPAGHDGIGGGRG</sequence>
<dbReference type="HOGENOM" id="CLU_1508536_0_0_9"/>
<reference evidence="1 3" key="1">
    <citation type="submission" date="2014-04" db="EMBL/GenBank/DDBJ databases">
        <authorList>
            <person name="Bishop-Lilly K.A."/>
            <person name="Broomall S.M."/>
            <person name="Chain P.S."/>
            <person name="Chertkov O."/>
            <person name="Coyne S.R."/>
            <person name="Daligault H.E."/>
            <person name="Davenport K.W."/>
            <person name="Erkkila T."/>
            <person name="Frey K.G."/>
            <person name="Gibbons H.S."/>
            <person name="Gu W."/>
            <person name="Jaissle J."/>
            <person name="Johnson S.L."/>
            <person name="Koroleva G.I."/>
            <person name="Ladner J.T."/>
            <person name="Lo C.-C."/>
            <person name="Minogue T.D."/>
            <person name="Munk C."/>
            <person name="Palacios G.F."/>
            <person name="Redden C.L."/>
            <person name="Rosenzweig C.N."/>
            <person name="Scholz M.B."/>
            <person name="Teshima H."/>
            <person name="Xu Y."/>
        </authorList>
    </citation>
    <scope>NUCLEOTIDE SEQUENCE [LARGE SCALE GENOMIC DNA]</scope>
    <source>
        <strain evidence="1 3">8244</strain>
    </source>
</reference>
<dbReference type="PATRIC" id="fig|44252.3.peg.1542"/>
<dbReference type="Proteomes" id="UP000029278">
    <property type="component" value="Unassembled WGS sequence"/>
</dbReference>
<dbReference type="OrthoDB" id="2677664at2"/>
<dbReference type="GeneID" id="77011819"/>
<evidence type="ECO:0000313" key="4">
    <source>
        <dbReference type="Proteomes" id="UP000442469"/>
    </source>
</evidence>
<evidence type="ECO:0000313" key="1">
    <source>
        <dbReference type="EMBL" id="KFN10582.1"/>
    </source>
</evidence>
<comment type="caution">
    <text evidence="1">The sequence shown here is derived from an EMBL/GenBank/DDBJ whole genome shotgun (WGS) entry which is preliminary data.</text>
</comment>
<evidence type="ECO:0000313" key="3">
    <source>
        <dbReference type="Proteomes" id="UP000029278"/>
    </source>
</evidence>
<proteinExistence type="predicted"/>
<name>A0A090ZJ19_PAEMA</name>
<reference evidence="2 4" key="2">
    <citation type="submission" date="2019-11" db="EMBL/GenBank/DDBJ databases">
        <title>Draft genome sequences of five Paenibacillus species of dairy origin.</title>
        <authorList>
            <person name="Olajide A.M."/>
            <person name="Chen S."/>
            <person name="Lapointe G."/>
        </authorList>
    </citation>
    <scope>NUCLEOTIDE SEQUENCE [LARGE SCALE GENOMIC DNA]</scope>
    <source>
        <strain evidence="2 4">3CT49</strain>
    </source>
</reference>